<feature type="domain" description="Glycosyl transferase family 1" evidence="1">
    <location>
        <begin position="207"/>
        <end position="367"/>
    </location>
</feature>
<feature type="domain" description="Glycosyltransferase subfamily 4-like N-terminal" evidence="2">
    <location>
        <begin position="17"/>
        <end position="201"/>
    </location>
</feature>
<evidence type="ECO:0000259" key="1">
    <source>
        <dbReference type="Pfam" id="PF00534"/>
    </source>
</evidence>
<gene>
    <name evidence="3" type="ORF">F3F25_13520</name>
    <name evidence="4" type="ORF">PO382_15060</name>
</gene>
<dbReference type="Proteomes" id="UP000365824">
    <property type="component" value="Unassembled WGS sequence"/>
</dbReference>
<accession>A0A9P3ZY84</accession>
<dbReference type="InterPro" id="IPR028098">
    <property type="entry name" value="Glyco_trans_4-like_N"/>
</dbReference>
<protein>
    <submittedName>
        <fullName evidence="3">Glycosyltransferase family 4 protein</fullName>
    </submittedName>
</protein>
<dbReference type="Proteomes" id="UP001219389">
    <property type="component" value="Unassembled WGS sequence"/>
</dbReference>
<dbReference type="RefSeq" id="WP_061448660.1">
    <property type="nucleotide sequence ID" value="NZ_CAXTIO010000022.1"/>
</dbReference>
<evidence type="ECO:0000313" key="5">
    <source>
        <dbReference type="Proteomes" id="UP000365824"/>
    </source>
</evidence>
<organism evidence="3 5">
    <name type="scientific">Bacteroides ovatus</name>
    <dbReference type="NCBI Taxonomy" id="28116"/>
    <lineage>
        <taxon>Bacteria</taxon>
        <taxon>Pseudomonadati</taxon>
        <taxon>Bacteroidota</taxon>
        <taxon>Bacteroidia</taxon>
        <taxon>Bacteroidales</taxon>
        <taxon>Bacteroidaceae</taxon>
        <taxon>Bacteroides</taxon>
    </lineage>
</organism>
<reference evidence="3 5" key="1">
    <citation type="journal article" date="2019" name="Nat. Med.">
        <title>A library of human gut bacterial isolates paired with longitudinal multiomics data enables mechanistic microbiome research.</title>
        <authorList>
            <person name="Poyet M."/>
            <person name="Groussin M."/>
            <person name="Gibbons S.M."/>
            <person name="Avila-Pacheco J."/>
            <person name="Jiang X."/>
            <person name="Kearney S.M."/>
            <person name="Perrotta A.R."/>
            <person name="Berdy B."/>
            <person name="Zhao S."/>
            <person name="Lieberman T.D."/>
            <person name="Swanson P.K."/>
            <person name="Smith M."/>
            <person name="Roesemann S."/>
            <person name="Alexander J.E."/>
            <person name="Rich S.A."/>
            <person name="Livny J."/>
            <person name="Vlamakis H."/>
            <person name="Clish C."/>
            <person name="Bullock K."/>
            <person name="Deik A."/>
            <person name="Scott J."/>
            <person name="Pierce K.A."/>
            <person name="Xavier R.J."/>
            <person name="Alm E.J."/>
        </authorList>
    </citation>
    <scope>NUCLEOTIDE SEQUENCE [LARGE SCALE GENOMIC DNA]</scope>
    <source>
        <strain evidence="3 5">BIOML-A160</strain>
    </source>
</reference>
<evidence type="ECO:0000313" key="3">
    <source>
        <dbReference type="EMBL" id="KAA3928118.1"/>
    </source>
</evidence>
<sequence length="401" mass="46200">MHICFVCREYPPSLRGGGIASYIKEVVHGLHAVGHQITVICASDNTCQESMYDDEGICVIRLRGGDFLIPEVEKPSLWKKFRPLYRFYSYRKRIVLAIRTLGDVDIIEVPEYGAEGYFLHQLNIPVVVRLHTPMLLDHYRFSLQSFSKNNWHYYWQGKKELQEMKKAAYLSSCSTSLKIWAEQYAGVMKDRARVIYNPIDMNAWKGFQRKEEYREVKEILFAGTICDWKGCGDLAEACRILHQENASCQFRLSLVGKTGIFAEQLHAKYGDEPWFNLVGKVQREELMERYTTADVICFPSWWENMPMVCIEAMLCGGIVLGSSSGGMSEIIEDGKSGFLIEPRNPRCLADKIRQIFNLSEGERANVSLSAKQRIKNAFSLDMIIKQQIPYYKEVVEDYKNK</sequence>
<dbReference type="SUPFAM" id="SSF53756">
    <property type="entry name" value="UDP-Glycosyltransferase/glycogen phosphorylase"/>
    <property type="match status" value="1"/>
</dbReference>
<dbReference type="Gene3D" id="3.40.50.2000">
    <property type="entry name" value="Glycogen Phosphorylase B"/>
    <property type="match status" value="2"/>
</dbReference>
<dbReference type="InterPro" id="IPR050194">
    <property type="entry name" value="Glycosyltransferase_grp1"/>
</dbReference>
<dbReference type="PANTHER" id="PTHR45947">
    <property type="entry name" value="SULFOQUINOVOSYL TRANSFERASE SQD2"/>
    <property type="match status" value="1"/>
</dbReference>
<dbReference type="Pfam" id="PF13439">
    <property type="entry name" value="Glyco_transf_4"/>
    <property type="match status" value="1"/>
</dbReference>
<proteinExistence type="predicted"/>
<reference evidence="4" key="2">
    <citation type="submission" date="2022-10" db="EMBL/GenBank/DDBJ databases">
        <title>Human gut microbiome strain richness.</title>
        <authorList>
            <person name="Chen-Liaw A."/>
        </authorList>
    </citation>
    <scope>NUCLEOTIDE SEQUENCE</scope>
    <source>
        <strain evidence="4">BSD2780120875st1_E1_BSD2780120875_150330</strain>
    </source>
</reference>
<dbReference type="InterPro" id="IPR001296">
    <property type="entry name" value="Glyco_trans_1"/>
</dbReference>
<dbReference type="GO" id="GO:0016757">
    <property type="term" value="F:glycosyltransferase activity"/>
    <property type="evidence" value="ECO:0007669"/>
    <property type="project" value="InterPro"/>
</dbReference>
<dbReference type="AlphaFoldDB" id="A0A9P3ZY84"/>
<evidence type="ECO:0000259" key="2">
    <source>
        <dbReference type="Pfam" id="PF13439"/>
    </source>
</evidence>
<dbReference type="Pfam" id="PF00534">
    <property type="entry name" value="Glycos_transf_1"/>
    <property type="match status" value="1"/>
</dbReference>
<name>A0A9P3ZY84_BACOV</name>
<comment type="caution">
    <text evidence="3">The sequence shown here is derived from an EMBL/GenBank/DDBJ whole genome shotgun (WGS) entry which is preliminary data.</text>
</comment>
<dbReference type="CDD" id="cd03801">
    <property type="entry name" value="GT4_PimA-like"/>
    <property type="match status" value="1"/>
</dbReference>
<dbReference type="EMBL" id="VWLB01000021">
    <property type="protein sequence ID" value="KAA3928118.1"/>
    <property type="molecule type" value="Genomic_DNA"/>
</dbReference>
<evidence type="ECO:0000313" key="4">
    <source>
        <dbReference type="EMBL" id="MDC2743541.1"/>
    </source>
</evidence>
<dbReference type="EMBL" id="JAQNZF010000019">
    <property type="protein sequence ID" value="MDC2743541.1"/>
    <property type="molecule type" value="Genomic_DNA"/>
</dbReference>
<dbReference type="PANTHER" id="PTHR45947:SF3">
    <property type="entry name" value="SULFOQUINOVOSYL TRANSFERASE SQD2"/>
    <property type="match status" value="1"/>
</dbReference>